<evidence type="ECO:0000313" key="3">
    <source>
        <dbReference type="Proteomes" id="UP000184346"/>
    </source>
</evidence>
<gene>
    <name evidence="2" type="ORF">SAMN02745148_01546</name>
</gene>
<dbReference type="AlphaFoldDB" id="A0A1M4Y0Y4"/>
<protein>
    <submittedName>
        <fullName evidence="2">Uncharacterized protein</fullName>
    </submittedName>
</protein>
<dbReference type="EMBL" id="FQUJ01000006">
    <property type="protein sequence ID" value="SHE99487.1"/>
    <property type="molecule type" value="Genomic_DNA"/>
</dbReference>
<evidence type="ECO:0000256" key="1">
    <source>
        <dbReference type="SAM" id="Coils"/>
    </source>
</evidence>
<dbReference type="Proteomes" id="UP000184346">
    <property type="component" value="Unassembled WGS sequence"/>
</dbReference>
<evidence type="ECO:0000313" key="2">
    <source>
        <dbReference type="EMBL" id="SHE99487.1"/>
    </source>
</evidence>
<keyword evidence="1" id="KW-0175">Coiled coil</keyword>
<proteinExistence type="predicted"/>
<reference evidence="2 3" key="1">
    <citation type="submission" date="2016-11" db="EMBL/GenBank/DDBJ databases">
        <authorList>
            <person name="Jaros S."/>
            <person name="Januszkiewicz K."/>
            <person name="Wedrychowicz H."/>
        </authorList>
    </citation>
    <scope>NUCLEOTIDE SEQUENCE [LARGE SCALE GENOMIC DNA]</scope>
    <source>
        <strain evidence="2 3">DSM 19980</strain>
    </source>
</reference>
<feature type="coiled-coil region" evidence="1">
    <location>
        <begin position="6"/>
        <end position="33"/>
    </location>
</feature>
<keyword evidence="3" id="KW-1185">Reference proteome</keyword>
<sequence length="99" mass="11061">MDLFSSEEEDALRDELETTKQQLEDMAAHADDSAQVLASYGFKANSRSALLAKVIKRSWQADVLEAVAEDWQRRKVDQAGARLLKDKAAILRRPISGES</sequence>
<organism evidence="2 3">
    <name type="scientific">Modicisalibacter ilicicola DSM 19980</name>
    <dbReference type="NCBI Taxonomy" id="1121942"/>
    <lineage>
        <taxon>Bacteria</taxon>
        <taxon>Pseudomonadati</taxon>
        <taxon>Pseudomonadota</taxon>
        <taxon>Gammaproteobacteria</taxon>
        <taxon>Oceanospirillales</taxon>
        <taxon>Halomonadaceae</taxon>
        <taxon>Modicisalibacter</taxon>
    </lineage>
</organism>
<accession>A0A1M4Y0Y4</accession>
<name>A0A1M4Y0Y4_9GAMM</name>
<dbReference type="RefSeq" id="WP_072821438.1">
    <property type="nucleotide sequence ID" value="NZ_FQUJ01000006.1"/>
</dbReference>
<dbReference type="STRING" id="1121942.SAMN02745148_01546"/>